<reference evidence="9 10" key="1">
    <citation type="journal article" date="2024" name="BMC Genomics">
        <title>Genome assembly of redclaw crayfish (Cherax quadricarinatus) provides insights into its immune adaptation and hypoxia tolerance.</title>
        <authorList>
            <person name="Liu Z."/>
            <person name="Zheng J."/>
            <person name="Li H."/>
            <person name="Fang K."/>
            <person name="Wang S."/>
            <person name="He J."/>
            <person name="Zhou D."/>
            <person name="Weng S."/>
            <person name="Chi M."/>
            <person name="Gu Z."/>
            <person name="He J."/>
            <person name="Li F."/>
            <person name="Wang M."/>
        </authorList>
    </citation>
    <scope>NUCLEOTIDE SEQUENCE [LARGE SCALE GENOMIC DNA]</scope>
    <source>
        <strain evidence="9">ZL_2023a</strain>
    </source>
</reference>
<name>A0AAW0WKN9_CHEQU</name>
<evidence type="ECO:0000313" key="10">
    <source>
        <dbReference type="Proteomes" id="UP001445076"/>
    </source>
</evidence>
<dbReference type="GO" id="GO:0090222">
    <property type="term" value="P:centrosome-templated microtubule nucleation"/>
    <property type="evidence" value="ECO:0007669"/>
    <property type="project" value="InterPro"/>
</dbReference>
<dbReference type="InterPro" id="IPR054089">
    <property type="entry name" value="Cep192-like_D3"/>
</dbReference>
<organism evidence="9 10">
    <name type="scientific">Cherax quadricarinatus</name>
    <name type="common">Australian red claw crayfish</name>
    <dbReference type="NCBI Taxonomy" id="27406"/>
    <lineage>
        <taxon>Eukaryota</taxon>
        <taxon>Metazoa</taxon>
        <taxon>Ecdysozoa</taxon>
        <taxon>Arthropoda</taxon>
        <taxon>Crustacea</taxon>
        <taxon>Multicrustacea</taxon>
        <taxon>Malacostraca</taxon>
        <taxon>Eumalacostraca</taxon>
        <taxon>Eucarida</taxon>
        <taxon>Decapoda</taxon>
        <taxon>Pleocyemata</taxon>
        <taxon>Astacidea</taxon>
        <taxon>Parastacoidea</taxon>
        <taxon>Parastacidae</taxon>
        <taxon>Cherax</taxon>
    </lineage>
</organism>
<dbReference type="GO" id="GO:0005814">
    <property type="term" value="C:centriole"/>
    <property type="evidence" value="ECO:0007669"/>
    <property type="project" value="TreeGrafter"/>
</dbReference>
<dbReference type="GO" id="GO:0051298">
    <property type="term" value="P:centrosome duplication"/>
    <property type="evidence" value="ECO:0007669"/>
    <property type="project" value="InterPro"/>
</dbReference>
<proteinExistence type="predicted"/>
<feature type="region of interest" description="Disordered" evidence="1">
    <location>
        <begin position="1849"/>
        <end position="1879"/>
    </location>
</feature>
<dbReference type="GO" id="GO:0005737">
    <property type="term" value="C:cytoplasm"/>
    <property type="evidence" value="ECO:0007669"/>
    <property type="project" value="TreeGrafter"/>
</dbReference>
<dbReference type="GO" id="GO:0019901">
    <property type="term" value="F:protein kinase binding"/>
    <property type="evidence" value="ECO:0007669"/>
    <property type="project" value="TreeGrafter"/>
</dbReference>
<dbReference type="InterPro" id="IPR054086">
    <property type="entry name" value="Cep192-like_D2"/>
</dbReference>
<feature type="domain" description="Cep192-like" evidence="5">
    <location>
        <begin position="1253"/>
        <end position="1347"/>
    </location>
</feature>
<evidence type="ECO:0000256" key="1">
    <source>
        <dbReference type="SAM" id="MobiDB-lite"/>
    </source>
</evidence>
<feature type="domain" description="Cep192-like" evidence="4">
    <location>
        <begin position="1935"/>
        <end position="2030"/>
    </location>
</feature>
<dbReference type="Proteomes" id="UP001445076">
    <property type="component" value="Unassembled WGS sequence"/>
</dbReference>
<feature type="region of interest" description="Disordered" evidence="1">
    <location>
        <begin position="476"/>
        <end position="519"/>
    </location>
</feature>
<sequence length="2031" mass="221946">MNADDLMENNDVDHSIITGLGCNPSSVIDNDGILDITAPQATSTVGNKKSREDLTRQYLCTLEEASEGLSGEFEQLKRIGSVAAPLSRPLNVCPLKNVDVKVKIPENQTSASLEAESKSRHSSGLMTGIPLIRIDGLSDLSSSRFLVDHTNLSTGELTRAQLEWDHLRDTKQPDDYKLNMEGKSLAVIQTDVEEYGDSDLSQGEVEDFILPGLDKKYLEQSLEVMRCQDLSRPEDHSYEVSTISQMREWHTNTTASEEEGRVGGLPSSLLQPQHSKLKENSFVSGKVHFDVDQISANSTIFRGGLEESKLLSTSCNSLGSIGADMNDVENFSDQSRDDVANEWFEAEQYELASVLEAESFHAPDLDFLEQAEKETCKEFKFLEAGTCDNNLEFSSFSGIYGATEITVRPSWIASPEKNLVGPGNKMLVDDYLKSRSEALGSLGCAEKEKRPNFGTTVHSPPMAGKPIPLIEKSLEEDDASQLHPREDAQKEEAMSSTLKEVEDTDNESQRFSLSSGSDTCTSEVYNISTEKMFSSNTLKEKNLNAPSLAKVDYVKNINKTTNMMSSKDLMGSYLSENKSDASSDHYKPVSKTLEKPCGSREEALATKLLMTEKSRNLGKNLNDIKGSLDADTINSLLSDALASDNPQALIAKIKQMVQEKSVLHKTLDVTDLDISTEVLELRKQREAMHSKPQTKMGQKAEVISVGKENVAKKVTQNLVKNLDKKLMPPPQSTGSHRPGFGISHKHMEKLKANRSNSAPEDAKYSLKSNFTYKNENLENTNIDESIKMAPYKSTLFEDTPKLQLTGFHEGNTDGFDASTPCAPLSRPRSKTSGDALQERPVGQTAFENYRSITNPMNQRALPKMGVSSSSLKVPLTFNQNKPPAHYGHGPLMTTVKKGSLITQEPLNNHAPENAQLLESSPINARDFESANVAATLRSTSFPAGLQTLGRAGGTPPLNLASQAVHCKQVSRQYHSHENVSQTVPGEIMNLPQQVIFPNVCVIGIASDVTINFYNPTPRWVQVSLKLMQESIDGCPTAVSALLFKPSYFVEPRNKCEIKLGVCSQFKGLLEAIFEVRVSDLAKGLGTSAAASQVSIQTIIVSANINEPDVQLTCDGEDVLDFGVVPEGCTLTQKVVIINHSPQTLPVVLLLQQVAVTSPIFCWNSEKNEFAKTISPTRLALELPAANNESGPVPQTMNVTLKAPHLDNVKVGENGVVGVRSHMQVELDTPNNSTIIIASFPVKAHIGAVRLESVRTVKSLVLETMANDTCTAPVPLKNSSSFALRVSLESRDHKNLFTVHPNSIVIQPHSQASPNLVFTPQGEEGKMESVLLMRIEPEGMEFEVPIVGISHALPSATVLPQKHVMPGVHETLTKTNSAPLSHVSEKDLASALESTKSRIVFGTVKIGDSSSQKLVVRNNCTTQALSLSLGISGNKAFQVGEFGSKEGQCKMEVVLKPCQELALSIFLCPKEVEPLSATLVCKYRGLTNPFKCKVPLQGYGGKSELEIADACDGKPLFLRDLAPGLPTLVNTTFTNTGDRVMFLKLLVFTDDQCSELLPSSEISVQPSEFVLAPKENRDIFIAATGTANMLAKAPGCVGVLQVISGDEILRQRFRRLKNKEVKIRRINDPSLLKINWDSVYTGKKEVQNEEDCLPPQPEDSAVFFNSCSKIQIQLYGERQAHDDASSTVFACLNADDTVSLEADITAAAGDRLIDTHQPSAHGFTSHQLQKCSNVLQAAATTETGINITWDVFPQCLSILASDVSPHIFFVVNLNNIQQMFEATSDCRWLGIEPREAILPSLSSVKVLVKLEPSRMPQVINPLTHTLKIMCENESRCATITVLPTGGENSAAQSLTVSKQLPSASPPVQQSPVPSTDSLAPKPLIDLQAPELKIPSVRYPSTSANPETTTKTNVANTGRSQTNESEVKHMGSTESLVQLVSDIINFPDTATMKENYVKVKLRNLDGLVHVVRAVVVKGPFALRHTQFSIKSGHYVSVPVYFRPQKAGMYSGQLMLTVLEEQTILPVQLYGRAV</sequence>
<dbReference type="Pfam" id="PF22076">
    <property type="entry name" value="Cep192_D6"/>
    <property type="match status" value="1"/>
</dbReference>
<dbReference type="Pfam" id="PF22066">
    <property type="entry name" value="Cep192_D8"/>
    <property type="match status" value="1"/>
</dbReference>
<dbReference type="GO" id="GO:0090307">
    <property type="term" value="P:mitotic spindle assembly"/>
    <property type="evidence" value="ECO:0007669"/>
    <property type="project" value="TreeGrafter"/>
</dbReference>
<feature type="domain" description="Cep192/Spd-2-like" evidence="6">
    <location>
        <begin position="1390"/>
        <end position="1500"/>
    </location>
</feature>
<comment type="caution">
    <text evidence="9">The sequence shown here is derived from an EMBL/GenBank/DDBJ whole genome shotgun (WGS) entry which is preliminary data.</text>
</comment>
<dbReference type="InterPro" id="IPR054088">
    <property type="entry name" value="Cep192-like_D8"/>
</dbReference>
<feature type="compositionally biased region" description="Low complexity" evidence="1">
    <location>
        <begin position="1860"/>
        <end position="1873"/>
    </location>
</feature>
<dbReference type="GO" id="GO:0071539">
    <property type="term" value="P:protein localization to centrosome"/>
    <property type="evidence" value="ECO:0007669"/>
    <property type="project" value="InterPro"/>
</dbReference>
<feature type="compositionally biased region" description="Polar residues" evidence="1">
    <location>
        <begin position="509"/>
        <end position="519"/>
    </location>
</feature>
<accession>A0AAW0WKN9</accession>
<evidence type="ECO:0000313" key="9">
    <source>
        <dbReference type="EMBL" id="KAK8727626.1"/>
    </source>
</evidence>
<dbReference type="InterPro" id="IPR039103">
    <property type="entry name" value="Spd-2/CEP192"/>
</dbReference>
<evidence type="ECO:0000259" key="3">
    <source>
        <dbReference type="Pfam" id="PF22064"/>
    </source>
</evidence>
<protein>
    <recommendedName>
        <fullName evidence="11">Centrosomal protein of 192 kDa</fullName>
    </recommendedName>
</protein>
<dbReference type="EMBL" id="JARKIK010000075">
    <property type="protein sequence ID" value="KAK8727626.1"/>
    <property type="molecule type" value="Genomic_DNA"/>
</dbReference>
<dbReference type="PANTHER" id="PTHR16029:SF11">
    <property type="entry name" value="CENTROSOMAL PROTEIN OF 192 KDA"/>
    <property type="match status" value="1"/>
</dbReference>
<feature type="domain" description="Cep192-like" evidence="8">
    <location>
        <begin position="1747"/>
        <end position="1838"/>
    </location>
</feature>
<evidence type="ECO:0000259" key="7">
    <source>
        <dbReference type="Pfam" id="PF22074"/>
    </source>
</evidence>
<evidence type="ECO:0000259" key="8">
    <source>
        <dbReference type="Pfam" id="PF22076"/>
    </source>
</evidence>
<dbReference type="Pfam" id="PF22074">
    <property type="entry name" value="Cep192_D5"/>
    <property type="match status" value="1"/>
</dbReference>
<dbReference type="InterPro" id="IPR054085">
    <property type="entry name" value="Cep192-like_D1"/>
</dbReference>
<feature type="region of interest" description="Disordered" evidence="1">
    <location>
        <begin position="1894"/>
        <end position="1927"/>
    </location>
</feature>
<feature type="domain" description="Cep192-like" evidence="3">
    <location>
        <begin position="1106"/>
        <end position="1247"/>
    </location>
</feature>
<evidence type="ECO:0000259" key="2">
    <source>
        <dbReference type="Pfam" id="PF22060"/>
    </source>
</evidence>
<evidence type="ECO:0000259" key="6">
    <source>
        <dbReference type="Pfam" id="PF22073"/>
    </source>
</evidence>
<feature type="region of interest" description="Disordered" evidence="1">
    <location>
        <begin position="815"/>
        <end position="837"/>
    </location>
</feature>
<dbReference type="Pfam" id="PF22064">
    <property type="entry name" value="Cep192_D2"/>
    <property type="match status" value="1"/>
</dbReference>
<dbReference type="Pfam" id="PF22060">
    <property type="entry name" value="Cep192_D1"/>
    <property type="match status" value="1"/>
</dbReference>
<evidence type="ECO:0000259" key="4">
    <source>
        <dbReference type="Pfam" id="PF22066"/>
    </source>
</evidence>
<dbReference type="InterPro" id="IPR054092">
    <property type="entry name" value="Cep192-like_D6"/>
</dbReference>
<evidence type="ECO:0008006" key="11">
    <source>
        <dbReference type="Google" id="ProtNLM"/>
    </source>
</evidence>
<feature type="compositionally biased region" description="Polar residues" evidence="1">
    <location>
        <begin position="1897"/>
        <end position="1922"/>
    </location>
</feature>
<feature type="compositionally biased region" description="Polar residues" evidence="1">
    <location>
        <begin position="1849"/>
        <end position="1859"/>
    </location>
</feature>
<dbReference type="Pfam" id="PF22067">
    <property type="entry name" value="Cep192_D3"/>
    <property type="match status" value="1"/>
</dbReference>
<feature type="domain" description="Cep192-like" evidence="7">
    <location>
        <begin position="1513"/>
        <end position="1675"/>
    </location>
</feature>
<dbReference type="Pfam" id="PF22073">
    <property type="entry name" value="Cep192_D4"/>
    <property type="match status" value="1"/>
</dbReference>
<keyword evidence="10" id="KW-1185">Reference proteome</keyword>
<feature type="domain" description="Cep192-like" evidence="2">
    <location>
        <begin position="989"/>
        <end position="1094"/>
    </location>
</feature>
<dbReference type="GO" id="GO:0000242">
    <property type="term" value="C:pericentriolar material"/>
    <property type="evidence" value="ECO:0007669"/>
    <property type="project" value="TreeGrafter"/>
</dbReference>
<dbReference type="PANTHER" id="PTHR16029">
    <property type="entry name" value="CENTROSOMAL PROTEIN OF 192 KDA"/>
    <property type="match status" value="1"/>
</dbReference>
<dbReference type="InterPro" id="IPR013783">
    <property type="entry name" value="Ig-like_fold"/>
</dbReference>
<evidence type="ECO:0000259" key="5">
    <source>
        <dbReference type="Pfam" id="PF22067"/>
    </source>
</evidence>
<gene>
    <name evidence="9" type="ORF">OTU49_009657</name>
</gene>
<dbReference type="InterPro" id="IPR054091">
    <property type="entry name" value="Cep192-like_D5"/>
</dbReference>
<dbReference type="Gene3D" id="2.60.40.10">
    <property type="entry name" value="Immunoglobulins"/>
    <property type="match status" value="3"/>
</dbReference>
<dbReference type="InterPro" id="IPR054090">
    <property type="entry name" value="Cep192_Spd-2-like_dom"/>
</dbReference>
<feature type="compositionally biased region" description="Basic and acidic residues" evidence="1">
    <location>
        <begin position="483"/>
        <end position="493"/>
    </location>
</feature>